<protein>
    <submittedName>
        <fullName evidence="2">Uncharacterized protein</fullName>
    </submittedName>
</protein>
<sequence>MNIESECELNVTREKLAKLRARFEEVRRNATDKPIDKLTLQSLKRMINQLAEEIVVYESRIGAGS</sequence>
<dbReference type="EMBL" id="SJPS01000004">
    <property type="protein sequence ID" value="TWU25808.1"/>
    <property type="molecule type" value="Genomic_DNA"/>
</dbReference>
<gene>
    <name evidence="2" type="ORF">Pla144_30200</name>
</gene>
<feature type="coiled-coil region" evidence="1">
    <location>
        <begin position="2"/>
        <end position="60"/>
    </location>
</feature>
<name>A0A5C6CN07_9BACT</name>
<evidence type="ECO:0000313" key="2">
    <source>
        <dbReference type="EMBL" id="TWU25808.1"/>
    </source>
</evidence>
<dbReference type="OrthoDB" id="9873540at2"/>
<dbReference type="AlphaFoldDB" id="A0A5C6CN07"/>
<proteinExistence type="predicted"/>
<dbReference type="Proteomes" id="UP000318437">
    <property type="component" value="Unassembled WGS sequence"/>
</dbReference>
<keyword evidence="3" id="KW-1185">Reference proteome</keyword>
<accession>A0A5C6CN07</accession>
<keyword evidence="1" id="KW-0175">Coiled coil</keyword>
<comment type="caution">
    <text evidence="2">The sequence shown here is derived from an EMBL/GenBank/DDBJ whole genome shotgun (WGS) entry which is preliminary data.</text>
</comment>
<organism evidence="2 3">
    <name type="scientific">Bythopirellula polymerisocia</name>
    <dbReference type="NCBI Taxonomy" id="2528003"/>
    <lineage>
        <taxon>Bacteria</taxon>
        <taxon>Pseudomonadati</taxon>
        <taxon>Planctomycetota</taxon>
        <taxon>Planctomycetia</taxon>
        <taxon>Pirellulales</taxon>
        <taxon>Lacipirellulaceae</taxon>
        <taxon>Bythopirellula</taxon>
    </lineage>
</organism>
<reference evidence="2 3" key="1">
    <citation type="submission" date="2019-02" db="EMBL/GenBank/DDBJ databases">
        <title>Deep-cultivation of Planctomycetes and their phenomic and genomic characterization uncovers novel biology.</title>
        <authorList>
            <person name="Wiegand S."/>
            <person name="Jogler M."/>
            <person name="Boedeker C."/>
            <person name="Pinto D."/>
            <person name="Vollmers J."/>
            <person name="Rivas-Marin E."/>
            <person name="Kohn T."/>
            <person name="Peeters S.H."/>
            <person name="Heuer A."/>
            <person name="Rast P."/>
            <person name="Oberbeckmann S."/>
            <person name="Bunk B."/>
            <person name="Jeske O."/>
            <person name="Meyerdierks A."/>
            <person name="Storesund J.E."/>
            <person name="Kallscheuer N."/>
            <person name="Luecker S."/>
            <person name="Lage O.M."/>
            <person name="Pohl T."/>
            <person name="Merkel B.J."/>
            <person name="Hornburger P."/>
            <person name="Mueller R.-W."/>
            <person name="Bruemmer F."/>
            <person name="Labrenz M."/>
            <person name="Spormann A.M."/>
            <person name="Op Den Camp H."/>
            <person name="Overmann J."/>
            <person name="Amann R."/>
            <person name="Jetten M.S.M."/>
            <person name="Mascher T."/>
            <person name="Medema M.H."/>
            <person name="Devos D.P."/>
            <person name="Kaster A.-K."/>
            <person name="Ovreas L."/>
            <person name="Rohde M."/>
            <person name="Galperin M.Y."/>
            <person name="Jogler C."/>
        </authorList>
    </citation>
    <scope>NUCLEOTIDE SEQUENCE [LARGE SCALE GENOMIC DNA]</scope>
    <source>
        <strain evidence="2 3">Pla144</strain>
    </source>
</reference>
<evidence type="ECO:0000256" key="1">
    <source>
        <dbReference type="SAM" id="Coils"/>
    </source>
</evidence>
<dbReference type="RefSeq" id="WP_146451381.1">
    <property type="nucleotide sequence ID" value="NZ_SJPS01000004.1"/>
</dbReference>
<evidence type="ECO:0000313" key="3">
    <source>
        <dbReference type="Proteomes" id="UP000318437"/>
    </source>
</evidence>